<accession>A0ACC0BKH4</accession>
<name>A0ACC0BKH4_CATRO</name>
<sequence>MFSSQISSERSRAQQATKTRIVCKVSFYVVMVLFYSGAYNLVPRGTQMPYSAIVDLVAGLGASQMAHPSLRWTYREGTLVDEPSRTTSSSSSYSLREIVPEREPIPVIDLSDDESVEGPEMAPVAPGIGFGTSIEEASEPTSDSEMRPEPQREAPAITRVWVPL</sequence>
<dbReference type="EMBL" id="CM044703">
    <property type="protein sequence ID" value="KAI5673103.1"/>
    <property type="molecule type" value="Genomic_DNA"/>
</dbReference>
<evidence type="ECO:0000313" key="2">
    <source>
        <dbReference type="Proteomes" id="UP001060085"/>
    </source>
</evidence>
<dbReference type="Proteomes" id="UP001060085">
    <property type="component" value="Linkage Group LG03"/>
</dbReference>
<evidence type="ECO:0000313" key="1">
    <source>
        <dbReference type="EMBL" id="KAI5673103.1"/>
    </source>
</evidence>
<keyword evidence="2" id="KW-1185">Reference proteome</keyword>
<protein>
    <submittedName>
        <fullName evidence="1">Uncharacterized protein</fullName>
    </submittedName>
</protein>
<gene>
    <name evidence="1" type="ORF">M9H77_13467</name>
</gene>
<proteinExistence type="predicted"/>
<comment type="caution">
    <text evidence="1">The sequence shown here is derived from an EMBL/GenBank/DDBJ whole genome shotgun (WGS) entry which is preliminary data.</text>
</comment>
<reference evidence="2" key="1">
    <citation type="journal article" date="2023" name="Nat. Plants">
        <title>Single-cell RNA sequencing provides a high-resolution roadmap for understanding the multicellular compartmentation of specialized metabolism.</title>
        <authorList>
            <person name="Sun S."/>
            <person name="Shen X."/>
            <person name="Li Y."/>
            <person name="Li Y."/>
            <person name="Wang S."/>
            <person name="Li R."/>
            <person name="Zhang H."/>
            <person name="Shen G."/>
            <person name="Guo B."/>
            <person name="Wei J."/>
            <person name="Xu J."/>
            <person name="St-Pierre B."/>
            <person name="Chen S."/>
            <person name="Sun C."/>
        </authorList>
    </citation>
    <scope>NUCLEOTIDE SEQUENCE [LARGE SCALE GENOMIC DNA]</scope>
</reference>
<organism evidence="1 2">
    <name type="scientific">Catharanthus roseus</name>
    <name type="common">Madagascar periwinkle</name>
    <name type="synonym">Vinca rosea</name>
    <dbReference type="NCBI Taxonomy" id="4058"/>
    <lineage>
        <taxon>Eukaryota</taxon>
        <taxon>Viridiplantae</taxon>
        <taxon>Streptophyta</taxon>
        <taxon>Embryophyta</taxon>
        <taxon>Tracheophyta</taxon>
        <taxon>Spermatophyta</taxon>
        <taxon>Magnoliopsida</taxon>
        <taxon>eudicotyledons</taxon>
        <taxon>Gunneridae</taxon>
        <taxon>Pentapetalae</taxon>
        <taxon>asterids</taxon>
        <taxon>lamiids</taxon>
        <taxon>Gentianales</taxon>
        <taxon>Apocynaceae</taxon>
        <taxon>Rauvolfioideae</taxon>
        <taxon>Vinceae</taxon>
        <taxon>Catharanthinae</taxon>
        <taxon>Catharanthus</taxon>
    </lineage>
</organism>